<reference evidence="2 3" key="1">
    <citation type="submission" date="2020-08" db="EMBL/GenBank/DDBJ databases">
        <title>Genomic Encyclopedia of Type Strains, Phase IV (KMG-IV): sequencing the most valuable type-strain genomes for metagenomic binning, comparative biology and taxonomic classification.</title>
        <authorList>
            <person name="Goeker M."/>
        </authorList>
    </citation>
    <scope>NUCLEOTIDE SEQUENCE [LARGE SCALE GENOMIC DNA]</scope>
    <source>
        <strain evidence="2 3">DSM 103725</strain>
    </source>
</reference>
<keyword evidence="3" id="KW-1185">Reference proteome</keyword>
<keyword evidence="1" id="KW-1133">Transmembrane helix</keyword>
<name>A0A7X0H6E2_9BACT</name>
<feature type="transmembrane region" description="Helical" evidence="1">
    <location>
        <begin position="235"/>
        <end position="253"/>
    </location>
</feature>
<organism evidence="2 3">
    <name type="scientific">Algisphaera agarilytica</name>
    <dbReference type="NCBI Taxonomy" id="1385975"/>
    <lineage>
        <taxon>Bacteria</taxon>
        <taxon>Pseudomonadati</taxon>
        <taxon>Planctomycetota</taxon>
        <taxon>Phycisphaerae</taxon>
        <taxon>Phycisphaerales</taxon>
        <taxon>Phycisphaeraceae</taxon>
        <taxon>Algisphaera</taxon>
    </lineage>
</organism>
<evidence type="ECO:0008006" key="4">
    <source>
        <dbReference type="Google" id="ProtNLM"/>
    </source>
</evidence>
<evidence type="ECO:0000256" key="1">
    <source>
        <dbReference type="SAM" id="Phobius"/>
    </source>
</evidence>
<accession>A0A7X0H6E2</accession>
<evidence type="ECO:0000313" key="2">
    <source>
        <dbReference type="EMBL" id="MBB6428946.1"/>
    </source>
</evidence>
<keyword evidence="1" id="KW-0812">Transmembrane</keyword>
<dbReference type="RefSeq" id="WP_184676529.1">
    <property type="nucleotide sequence ID" value="NZ_JACHGY010000001.1"/>
</dbReference>
<dbReference type="Pfam" id="PF12694">
    <property type="entry name" value="cpYpsA"/>
    <property type="match status" value="1"/>
</dbReference>
<evidence type="ECO:0000313" key="3">
    <source>
        <dbReference type="Proteomes" id="UP000541810"/>
    </source>
</evidence>
<dbReference type="Gene3D" id="3.40.50.450">
    <property type="match status" value="1"/>
</dbReference>
<proteinExistence type="predicted"/>
<dbReference type="InterPro" id="IPR024755">
    <property type="entry name" value="cpYpsA"/>
</dbReference>
<dbReference type="Proteomes" id="UP000541810">
    <property type="component" value="Unassembled WGS sequence"/>
</dbReference>
<sequence length="420" mass="46529">MKLYKIVSGGQDGVDQLALKAASEAGFKIGGYIAENDQDFIKSLDNPNYQPIPVSKATADKVDDATVSHYYPEINESDLKNRIARTGLNVLNADATLILISKDAPLEGGTRATADFCEIHNRPLFIARLPDTKCGAEPSYLDQAKDIKEWLNDLNVGVLNIAGPRKKNNDGDVDYFIEQFLQYLFQEASNEPRTLIDQLAEKYQPFNEVSAETLSDSLDQVYAARAAFISTANQTLGLVLAACTALGFALTGVATAKAITVLVVVNLAGIGIVAMIFKSTTWVKQKLRAGYDLYTSACLHSAVLHRKARVKPSHLWLELSEEYAMTPATFKPRQTHAGFDDYYIAELTGPKKGRIAKKQKEFNAVWRARGRNLYILYFSAFGFLKTYALLVILSGFFYLSILGLPHLVYLFKLMNAPYSH</sequence>
<gene>
    <name evidence="2" type="ORF">HNQ40_000752</name>
</gene>
<keyword evidence="1" id="KW-0472">Membrane</keyword>
<dbReference type="EMBL" id="JACHGY010000001">
    <property type="protein sequence ID" value="MBB6428946.1"/>
    <property type="molecule type" value="Genomic_DNA"/>
</dbReference>
<dbReference type="AlphaFoldDB" id="A0A7X0H6E2"/>
<feature type="transmembrane region" description="Helical" evidence="1">
    <location>
        <begin position="259"/>
        <end position="277"/>
    </location>
</feature>
<comment type="caution">
    <text evidence="2">The sequence shown here is derived from an EMBL/GenBank/DDBJ whole genome shotgun (WGS) entry which is preliminary data.</text>
</comment>
<protein>
    <recommendedName>
        <fullName evidence="4">Molybdenum carrier</fullName>
    </recommendedName>
</protein>
<feature type="transmembrane region" description="Helical" evidence="1">
    <location>
        <begin position="374"/>
        <end position="401"/>
    </location>
</feature>